<gene>
    <name evidence="2" type="ORF">QEG99_00285</name>
</gene>
<protein>
    <submittedName>
        <fullName evidence="2">MurR/RpiR family transcriptional regulator</fullName>
    </submittedName>
</protein>
<dbReference type="InterPro" id="IPR046348">
    <property type="entry name" value="SIS_dom_sf"/>
</dbReference>
<dbReference type="InterPro" id="IPR047640">
    <property type="entry name" value="RpiR-like"/>
</dbReference>
<dbReference type="RefSeq" id="WP_280102015.1">
    <property type="nucleotide sequence ID" value="NZ_CP122979.1"/>
</dbReference>
<dbReference type="InterPro" id="IPR000281">
    <property type="entry name" value="HTH_RpiR"/>
</dbReference>
<name>A0ABY8LTZ2_9BACT</name>
<evidence type="ECO:0000313" key="2">
    <source>
        <dbReference type="EMBL" id="WGI36713.1"/>
    </source>
</evidence>
<evidence type="ECO:0000259" key="1">
    <source>
        <dbReference type="PROSITE" id="PS51071"/>
    </source>
</evidence>
<reference evidence="2" key="1">
    <citation type="submission" date="2023-04" db="EMBL/GenBank/DDBJ databases">
        <title>Completed genome of Mycoplasma lagogenitalium type strain 12MS.</title>
        <authorList>
            <person name="Spergser J."/>
        </authorList>
    </citation>
    <scope>NUCLEOTIDE SEQUENCE</scope>
    <source>
        <strain evidence="2">12MS</strain>
    </source>
</reference>
<dbReference type="Pfam" id="PF01418">
    <property type="entry name" value="HTH_6"/>
    <property type="match status" value="1"/>
</dbReference>
<dbReference type="SUPFAM" id="SSF53697">
    <property type="entry name" value="SIS domain"/>
    <property type="match status" value="1"/>
</dbReference>
<dbReference type="PANTHER" id="PTHR30514">
    <property type="entry name" value="GLUCOKINASE"/>
    <property type="match status" value="1"/>
</dbReference>
<dbReference type="InterPro" id="IPR009057">
    <property type="entry name" value="Homeodomain-like_sf"/>
</dbReference>
<dbReference type="InterPro" id="IPR001347">
    <property type="entry name" value="SIS_dom"/>
</dbReference>
<dbReference type="Pfam" id="PF01380">
    <property type="entry name" value="SIS"/>
    <property type="match status" value="1"/>
</dbReference>
<dbReference type="PROSITE" id="PS51071">
    <property type="entry name" value="HTH_RPIR"/>
    <property type="match status" value="1"/>
</dbReference>
<dbReference type="PANTHER" id="PTHR30514:SF1">
    <property type="entry name" value="HTH-TYPE TRANSCRIPTIONAL REGULATOR HEXR-RELATED"/>
    <property type="match status" value="1"/>
</dbReference>
<dbReference type="InterPro" id="IPR036388">
    <property type="entry name" value="WH-like_DNA-bd_sf"/>
</dbReference>
<evidence type="ECO:0000313" key="3">
    <source>
        <dbReference type="Proteomes" id="UP001179842"/>
    </source>
</evidence>
<dbReference type="SUPFAM" id="SSF46689">
    <property type="entry name" value="Homeodomain-like"/>
    <property type="match status" value="1"/>
</dbReference>
<keyword evidence="3" id="KW-1185">Reference proteome</keyword>
<dbReference type="Proteomes" id="UP001179842">
    <property type="component" value="Chromosome"/>
</dbReference>
<feature type="domain" description="HTH rpiR-type" evidence="1">
    <location>
        <begin position="4"/>
        <end position="80"/>
    </location>
</feature>
<organism evidence="2 3">
    <name type="scientific">Mesomycoplasma lagogenitalium</name>
    <dbReference type="NCBI Taxonomy" id="171286"/>
    <lineage>
        <taxon>Bacteria</taxon>
        <taxon>Bacillati</taxon>
        <taxon>Mycoplasmatota</taxon>
        <taxon>Mycoplasmoidales</taxon>
        <taxon>Metamycoplasmataceae</taxon>
        <taxon>Mesomycoplasma</taxon>
    </lineage>
</organism>
<accession>A0ABY8LTZ2</accession>
<sequence>MFKNQIIENSILNKIKITSSYQKILNFIQSETEDFLKQNSVSLSSKIKVSQSTISRFALKLGFESFNDLQIYISQRYQFLKLYDLDVKEKGNLSLKEVVQNIRSHYFYAIEKTFENVENQKSITNYIDTIIKYHKLNIFFAKGESALVAKYLATNLRKIGFNAIFIDDIHEFYSFTNIIKDKMHITIISRSLKTLEVKNILNFLNENKVIYSVWTKSKMLIDNYQPKNVLFLDSINQNYRIGAIGSKISAFALSDVIFSYLSNKIDRKRILFKEINKSIENWNSLIDTEEINK</sequence>
<dbReference type="Gene3D" id="3.40.50.10490">
    <property type="entry name" value="Glucose-6-phosphate isomerase like protein, domain 1"/>
    <property type="match status" value="1"/>
</dbReference>
<proteinExistence type="predicted"/>
<dbReference type="EMBL" id="CP122979">
    <property type="protein sequence ID" value="WGI36713.1"/>
    <property type="molecule type" value="Genomic_DNA"/>
</dbReference>
<dbReference type="Gene3D" id="1.10.10.10">
    <property type="entry name" value="Winged helix-like DNA-binding domain superfamily/Winged helix DNA-binding domain"/>
    <property type="match status" value="1"/>
</dbReference>